<protein>
    <recommendedName>
        <fullName evidence="10">SDE2-like domain-containing protein</fullName>
    </recommendedName>
</protein>
<evidence type="ECO:0000256" key="7">
    <source>
        <dbReference type="ARBA" id="ARBA00023242"/>
    </source>
</evidence>
<accession>A0AAV9INV6</accession>
<dbReference type="GO" id="GO:0005634">
    <property type="term" value="C:nucleus"/>
    <property type="evidence" value="ECO:0007669"/>
    <property type="project" value="UniProtKB-SubCell"/>
</dbReference>
<dbReference type="GO" id="GO:0005737">
    <property type="term" value="C:cytoplasm"/>
    <property type="evidence" value="ECO:0007669"/>
    <property type="project" value="UniProtKB-SubCell"/>
</dbReference>
<feature type="compositionally biased region" description="Basic and acidic residues" evidence="9">
    <location>
        <begin position="128"/>
        <end position="137"/>
    </location>
</feature>
<dbReference type="InterPro" id="IPR051421">
    <property type="entry name" value="RNA_Proc_DNA_Dmg_Regulator"/>
</dbReference>
<keyword evidence="8" id="KW-0131">Cell cycle</keyword>
<dbReference type="InterPro" id="IPR053822">
    <property type="entry name" value="SDE2-like_dom"/>
</dbReference>
<dbReference type="EMBL" id="JANCYU010000075">
    <property type="protein sequence ID" value="KAK4529054.1"/>
    <property type="molecule type" value="Genomic_DNA"/>
</dbReference>
<feature type="domain" description="SDE2-like" evidence="10">
    <location>
        <begin position="81"/>
        <end position="182"/>
    </location>
</feature>
<evidence type="ECO:0000256" key="3">
    <source>
        <dbReference type="ARBA" id="ARBA00008726"/>
    </source>
</evidence>
<feature type="compositionally biased region" description="Basic and acidic residues" evidence="9">
    <location>
        <begin position="145"/>
        <end position="160"/>
    </location>
</feature>
<feature type="region of interest" description="Disordered" evidence="9">
    <location>
        <begin position="128"/>
        <end position="160"/>
    </location>
</feature>
<keyword evidence="4" id="KW-0963">Cytoplasm</keyword>
<comment type="caution">
    <text evidence="11">The sequence shown here is derived from an EMBL/GenBank/DDBJ whole genome shotgun (WGS) entry which is preliminary data.</text>
</comment>
<evidence type="ECO:0000259" key="10">
    <source>
        <dbReference type="Pfam" id="PF22782"/>
    </source>
</evidence>
<comment type="subcellular location">
    <subcellularLocation>
        <location evidence="2">Cytoplasm</location>
    </subcellularLocation>
    <subcellularLocation>
        <location evidence="1">Nucleus</location>
    </subcellularLocation>
</comment>
<keyword evidence="5" id="KW-0507">mRNA processing</keyword>
<dbReference type="GO" id="GO:0008380">
    <property type="term" value="P:RNA splicing"/>
    <property type="evidence" value="ECO:0007669"/>
    <property type="project" value="UniProtKB-KW"/>
</dbReference>
<evidence type="ECO:0000256" key="6">
    <source>
        <dbReference type="ARBA" id="ARBA00023187"/>
    </source>
</evidence>
<name>A0AAV9INV6_9RHOD</name>
<dbReference type="AlphaFoldDB" id="A0AAV9INV6"/>
<evidence type="ECO:0000313" key="12">
    <source>
        <dbReference type="Proteomes" id="UP001300502"/>
    </source>
</evidence>
<feature type="compositionally biased region" description="Polar residues" evidence="9">
    <location>
        <begin position="242"/>
        <end position="254"/>
    </location>
</feature>
<proteinExistence type="inferred from homology"/>
<dbReference type="GO" id="GO:0006397">
    <property type="term" value="P:mRNA processing"/>
    <property type="evidence" value="ECO:0007669"/>
    <property type="project" value="UniProtKB-KW"/>
</dbReference>
<keyword evidence="12" id="KW-1185">Reference proteome</keyword>
<evidence type="ECO:0000256" key="4">
    <source>
        <dbReference type="ARBA" id="ARBA00022490"/>
    </source>
</evidence>
<dbReference type="PANTHER" id="PTHR12786:SF1">
    <property type="entry name" value="SPLICING REGULATOR SDE2"/>
    <property type="match status" value="1"/>
</dbReference>
<sequence length="260" mass="29247">MSVDSCVQLLIGELPGVGTLNVCLSSQETVGDLEKEIWKRLGYHWPLVFLYGGKLVSTEERLLRFVDGSFLQARPLGVLKGGKGGFGTLLRGQAAFRKKSQNVSACRDLEGRRLRDVEAEKKLSKWYADREQHKDKQGGQCNPEQARRAEEKEEARRQQEALKAQVGNTCKIVEENTENAVSKGFSVACKRKQSAIEREKTHGEEAKRRVQDAWKRRWMFPLLEEESSDEEQEDSTTSPTTCLDTSCIPSSSETLLPLSV</sequence>
<feature type="region of interest" description="Disordered" evidence="9">
    <location>
        <begin position="223"/>
        <end position="260"/>
    </location>
</feature>
<dbReference type="PANTHER" id="PTHR12786">
    <property type="entry name" value="SPLICING FACTOR SF3A-RELATED"/>
    <property type="match status" value="1"/>
</dbReference>
<evidence type="ECO:0000256" key="1">
    <source>
        <dbReference type="ARBA" id="ARBA00004123"/>
    </source>
</evidence>
<gene>
    <name evidence="11" type="ORF">GAYE_SCF7681MG7004</name>
</gene>
<evidence type="ECO:0000256" key="5">
    <source>
        <dbReference type="ARBA" id="ARBA00022664"/>
    </source>
</evidence>
<dbReference type="Pfam" id="PF22782">
    <property type="entry name" value="SDE2"/>
    <property type="match status" value="1"/>
</dbReference>
<keyword evidence="7" id="KW-0539">Nucleus</keyword>
<evidence type="ECO:0000256" key="9">
    <source>
        <dbReference type="SAM" id="MobiDB-lite"/>
    </source>
</evidence>
<dbReference type="Proteomes" id="UP001300502">
    <property type="component" value="Unassembled WGS sequence"/>
</dbReference>
<evidence type="ECO:0000313" key="11">
    <source>
        <dbReference type="EMBL" id="KAK4529054.1"/>
    </source>
</evidence>
<evidence type="ECO:0000256" key="8">
    <source>
        <dbReference type="ARBA" id="ARBA00023306"/>
    </source>
</evidence>
<feature type="compositionally biased region" description="Acidic residues" evidence="9">
    <location>
        <begin position="223"/>
        <end position="234"/>
    </location>
</feature>
<organism evidence="11 12">
    <name type="scientific">Galdieria yellowstonensis</name>
    <dbReference type="NCBI Taxonomy" id="3028027"/>
    <lineage>
        <taxon>Eukaryota</taxon>
        <taxon>Rhodophyta</taxon>
        <taxon>Bangiophyceae</taxon>
        <taxon>Galdieriales</taxon>
        <taxon>Galdieriaceae</taxon>
        <taxon>Galdieria</taxon>
    </lineage>
</organism>
<keyword evidence="6" id="KW-0508">mRNA splicing</keyword>
<reference evidence="11 12" key="1">
    <citation type="submission" date="2022-07" db="EMBL/GenBank/DDBJ databases">
        <title>Genome-wide signatures of adaptation to extreme environments.</title>
        <authorList>
            <person name="Cho C.H."/>
            <person name="Yoon H.S."/>
        </authorList>
    </citation>
    <scope>NUCLEOTIDE SEQUENCE [LARGE SCALE GENOMIC DNA]</scope>
    <source>
        <strain evidence="11 12">108.79 E11</strain>
    </source>
</reference>
<comment type="similarity">
    <text evidence="3">Belongs to the SDE2 family.</text>
</comment>
<evidence type="ECO:0000256" key="2">
    <source>
        <dbReference type="ARBA" id="ARBA00004496"/>
    </source>
</evidence>